<keyword evidence="5" id="KW-1185">Reference proteome</keyword>
<evidence type="ECO:0000256" key="2">
    <source>
        <dbReference type="PROSITE-ProRule" id="PRU00708"/>
    </source>
</evidence>
<evidence type="ECO:0000256" key="3">
    <source>
        <dbReference type="SAM" id="MobiDB-lite"/>
    </source>
</evidence>
<comment type="caution">
    <text evidence="4">The sequence shown here is derived from an EMBL/GenBank/DDBJ whole genome shotgun (WGS) entry which is preliminary data.</text>
</comment>
<dbReference type="PROSITE" id="PS51375">
    <property type="entry name" value="PPR"/>
    <property type="match status" value="1"/>
</dbReference>
<organism evidence="4 5">
    <name type="scientific">Zingiber officinale</name>
    <name type="common">Ginger</name>
    <name type="synonym">Amomum zingiber</name>
    <dbReference type="NCBI Taxonomy" id="94328"/>
    <lineage>
        <taxon>Eukaryota</taxon>
        <taxon>Viridiplantae</taxon>
        <taxon>Streptophyta</taxon>
        <taxon>Embryophyta</taxon>
        <taxon>Tracheophyta</taxon>
        <taxon>Spermatophyta</taxon>
        <taxon>Magnoliopsida</taxon>
        <taxon>Liliopsida</taxon>
        <taxon>Zingiberales</taxon>
        <taxon>Zingiberaceae</taxon>
        <taxon>Zingiber</taxon>
    </lineage>
</organism>
<dbReference type="InterPro" id="IPR006502">
    <property type="entry name" value="PDDEXK-like"/>
</dbReference>
<dbReference type="InterPro" id="IPR011990">
    <property type="entry name" value="TPR-like_helical_dom_sf"/>
</dbReference>
<dbReference type="EMBL" id="JACMSC010000014">
    <property type="protein sequence ID" value="KAG6488687.1"/>
    <property type="molecule type" value="Genomic_DNA"/>
</dbReference>
<proteinExistence type="predicted"/>
<keyword evidence="1" id="KW-0677">Repeat</keyword>
<feature type="repeat" description="PPR" evidence="2">
    <location>
        <begin position="139"/>
        <end position="173"/>
    </location>
</feature>
<evidence type="ECO:0000256" key="1">
    <source>
        <dbReference type="ARBA" id="ARBA00022737"/>
    </source>
</evidence>
<evidence type="ECO:0008006" key="6">
    <source>
        <dbReference type="Google" id="ProtNLM"/>
    </source>
</evidence>
<sequence>MDHVLEEDLEDSVSLLIDEPTDAFDATPPVQAPDQRLSDALDIVTEHFVVALYPCQHLIALPLPDIVAESSSLIGAHPAAIEVWHSSKLVSYAVAEDHFCHFFMLSSTLVSTISNDEIHLMQPFSKVVPDQSKKAGSLTVFAFNHLVRWYARCEGVGDARRLFDEMPQRNVFSWTSLMVGYVHASPVSSFERRLMIRVGFGVLREYGGEKSLGGCIENPRQSEELKDQGKLHSGHEYVDAVVGADRLLVDAGFRSEFEIVVVASEAAWPSLKKNDLHVPPWRRHEYMGTKWFSAYHCAAAVEAARVHGDQVVLCLPLCSRRGRSRSQGQLRRGSDNGGNRGGGLAVDGGASEAKARR</sequence>
<accession>A0A8J5KR09</accession>
<protein>
    <recommendedName>
        <fullName evidence="6">Pentatricopeptide repeat-containing protein</fullName>
    </recommendedName>
</protein>
<feature type="region of interest" description="Disordered" evidence="3">
    <location>
        <begin position="325"/>
        <end position="357"/>
    </location>
</feature>
<dbReference type="PANTHER" id="PTHR31579:SF1">
    <property type="entry name" value="OS03G0796600 PROTEIN"/>
    <property type="match status" value="1"/>
</dbReference>
<dbReference type="Gene3D" id="1.25.40.10">
    <property type="entry name" value="Tetratricopeptide repeat domain"/>
    <property type="match status" value="1"/>
</dbReference>
<evidence type="ECO:0000313" key="5">
    <source>
        <dbReference type="Proteomes" id="UP000734854"/>
    </source>
</evidence>
<dbReference type="AlphaFoldDB" id="A0A8J5KR09"/>
<dbReference type="PANTHER" id="PTHR31579">
    <property type="entry name" value="OS03G0796600 PROTEIN"/>
    <property type="match status" value="1"/>
</dbReference>
<name>A0A8J5KR09_ZINOF</name>
<gene>
    <name evidence="4" type="ORF">ZIOFF_049936</name>
</gene>
<reference evidence="4 5" key="1">
    <citation type="submission" date="2020-08" db="EMBL/GenBank/DDBJ databases">
        <title>Plant Genome Project.</title>
        <authorList>
            <person name="Zhang R.-G."/>
        </authorList>
    </citation>
    <scope>NUCLEOTIDE SEQUENCE [LARGE SCALE GENOMIC DNA]</scope>
    <source>
        <tissue evidence="4">Rhizome</tissue>
    </source>
</reference>
<dbReference type="Proteomes" id="UP000734854">
    <property type="component" value="Unassembled WGS sequence"/>
</dbReference>
<dbReference type="InterPro" id="IPR002885">
    <property type="entry name" value="PPR_rpt"/>
</dbReference>
<evidence type="ECO:0000313" key="4">
    <source>
        <dbReference type="EMBL" id="KAG6488687.1"/>
    </source>
</evidence>
<feature type="compositionally biased region" description="Gly residues" evidence="3">
    <location>
        <begin position="335"/>
        <end position="346"/>
    </location>
</feature>
<dbReference type="Pfam" id="PF04720">
    <property type="entry name" value="PDDEXK_6"/>
    <property type="match status" value="1"/>
</dbReference>